<dbReference type="Gene3D" id="3.90.1750.10">
    <property type="entry name" value="Hect, E3 ligase catalytic domains"/>
    <property type="match status" value="1"/>
</dbReference>
<dbReference type="SUPFAM" id="SSF56204">
    <property type="entry name" value="Hect, E3 ligase catalytic domain"/>
    <property type="match status" value="1"/>
</dbReference>
<reference evidence="8 9" key="1">
    <citation type="submission" date="2018-08" db="EMBL/GenBank/DDBJ databases">
        <title>Aphanomyces genome sequencing and annotation.</title>
        <authorList>
            <person name="Minardi D."/>
            <person name="Oidtmann B."/>
            <person name="Van Der Giezen M."/>
            <person name="Studholme D.J."/>
        </authorList>
    </citation>
    <scope>NUCLEOTIDE SEQUENCE [LARGE SCALE GENOMIC DNA]</scope>
    <source>
        <strain evidence="8 9">Si</strain>
    </source>
</reference>
<evidence type="ECO:0000313" key="8">
    <source>
        <dbReference type="EMBL" id="RHY57368.1"/>
    </source>
</evidence>
<dbReference type="EMBL" id="QUTB01005142">
    <property type="protein sequence ID" value="RHY57368.1"/>
    <property type="molecule type" value="Genomic_DNA"/>
</dbReference>
<gene>
    <name evidence="8" type="ORF">DYB34_012429</name>
</gene>
<name>A0A418BYS1_APHAT</name>
<organism evidence="8 9">
    <name type="scientific">Aphanomyces astaci</name>
    <name type="common">Crayfish plague agent</name>
    <dbReference type="NCBI Taxonomy" id="112090"/>
    <lineage>
        <taxon>Eukaryota</taxon>
        <taxon>Sar</taxon>
        <taxon>Stramenopiles</taxon>
        <taxon>Oomycota</taxon>
        <taxon>Saprolegniomycetes</taxon>
        <taxon>Saprolegniales</taxon>
        <taxon>Verrucalvaceae</taxon>
        <taxon>Aphanomyces</taxon>
    </lineage>
</organism>
<dbReference type="InterPro" id="IPR000569">
    <property type="entry name" value="HECT_dom"/>
</dbReference>
<comment type="caution">
    <text evidence="6">Lacks conserved residue(s) required for the propagation of feature annotation.</text>
</comment>
<dbReference type="GO" id="GO:0005737">
    <property type="term" value="C:cytoplasm"/>
    <property type="evidence" value="ECO:0007669"/>
    <property type="project" value="TreeGrafter"/>
</dbReference>
<keyword evidence="5 6" id="KW-0833">Ubl conjugation pathway</keyword>
<dbReference type="InterPro" id="IPR035983">
    <property type="entry name" value="Hect_E3_ubiquitin_ligase"/>
</dbReference>
<feature type="domain" description="HECT" evidence="7">
    <location>
        <begin position="68"/>
        <end position="115"/>
    </location>
</feature>
<feature type="non-terminal residue" evidence="8">
    <location>
        <position position="115"/>
    </location>
</feature>
<accession>A0A418BYS1</accession>
<dbReference type="InterPro" id="IPR050409">
    <property type="entry name" value="E3_ubiq-protein_ligase"/>
</dbReference>
<protein>
    <recommendedName>
        <fullName evidence="3">HECT-type E3 ubiquitin transferase</fullName>
        <ecNumber evidence="3">2.3.2.26</ecNumber>
    </recommendedName>
</protein>
<dbReference type="PANTHER" id="PTHR11254:SF440">
    <property type="entry name" value="E3 UBIQUITIN-PROTEIN LIGASE NEDD-4"/>
    <property type="match status" value="1"/>
</dbReference>
<evidence type="ECO:0000256" key="2">
    <source>
        <dbReference type="ARBA" id="ARBA00004906"/>
    </source>
</evidence>
<dbReference type="GO" id="GO:0061630">
    <property type="term" value="F:ubiquitin protein ligase activity"/>
    <property type="evidence" value="ECO:0007669"/>
    <property type="project" value="UniProtKB-EC"/>
</dbReference>
<evidence type="ECO:0000256" key="3">
    <source>
        <dbReference type="ARBA" id="ARBA00012485"/>
    </source>
</evidence>
<comment type="caution">
    <text evidence="8">The sequence shown here is derived from an EMBL/GenBank/DDBJ whole genome shotgun (WGS) entry which is preliminary data.</text>
</comment>
<keyword evidence="4" id="KW-0808">Transferase</keyword>
<evidence type="ECO:0000259" key="7">
    <source>
        <dbReference type="PROSITE" id="PS50237"/>
    </source>
</evidence>
<dbReference type="GO" id="GO:0016567">
    <property type="term" value="P:protein ubiquitination"/>
    <property type="evidence" value="ECO:0007669"/>
    <property type="project" value="TreeGrafter"/>
</dbReference>
<sequence length="115" mass="12853">MAGVAIASGAPIVSWWFGQLEHLQSLSFSLKYAWLVTELSGLTEKHTKMKIFRAKVFQESIHVLMLISPDQLCTKTKITLLGESAIDAGGVTREWYTLLTTEIFSDEQGLFMVTN</sequence>
<dbReference type="PROSITE" id="PS50237">
    <property type="entry name" value="HECT"/>
    <property type="match status" value="1"/>
</dbReference>
<evidence type="ECO:0000256" key="6">
    <source>
        <dbReference type="PROSITE-ProRule" id="PRU00104"/>
    </source>
</evidence>
<evidence type="ECO:0000256" key="1">
    <source>
        <dbReference type="ARBA" id="ARBA00000885"/>
    </source>
</evidence>
<evidence type="ECO:0000256" key="4">
    <source>
        <dbReference type="ARBA" id="ARBA00022679"/>
    </source>
</evidence>
<evidence type="ECO:0000313" key="9">
    <source>
        <dbReference type="Proteomes" id="UP000283543"/>
    </source>
</evidence>
<dbReference type="GO" id="GO:0006511">
    <property type="term" value="P:ubiquitin-dependent protein catabolic process"/>
    <property type="evidence" value="ECO:0007669"/>
    <property type="project" value="TreeGrafter"/>
</dbReference>
<proteinExistence type="predicted"/>
<comment type="catalytic activity">
    <reaction evidence="1">
        <text>S-ubiquitinyl-[E2 ubiquitin-conjugating enzyme]-L-cysteine + [acceptor protein]-L-lysine = [E2 ubiquitin-conjugating enzyme]-L-cysteine + N(6)-ubiquitinyl-[acceptor protein]-L-lysine.</text>
        <dbReference type="EC" id="2.3.2.26"/>
    </reaction>
</comment>
<evidence type="ECO:0000256" key="5">
    <source>
        <dbReference type="ARBA" id="ARBA00022786"/>
    </source>
</evidence>
<comment type="pathway">
    <text evidence="2">Protein modification; protein ubiquitination.</text>
</comment>
<dbReference type="EC" id="2.3.2.26" evidence="3"/>
<dbReference type="PANTHER" id="PTHR11254">
    <property type="entry name" value="HECT DOMAIN UBIQUITIN-PROTEIN LIGASE"/>
    <property type="match status" value="1"/>
</dbReference>
<dbReference type="AlphaFoldDB" id="A0A418BYS1"/>
<dbReference type="Proteomes" id="UP000283543">
    <property type="component" value="Unassembled WGS sequence"/>
</dbReference>